<dbReference type="GO" id="GO:0015808">
    <property type="term" value="P:L-alanine transport"/>
    <property type="evidence" value="ECO:0007669"/>
    <property type="project" value="TreeGrafter"/>
</dbReference>
<dbReference type="FunFam" id="3.40.50.300:FF:000421">
    <property type="entry name" value="Branched-chain amino acid ABC transporter ATP-binding protein"/>
    <property type="match status" value="1"/>
</dbReference>
<keyword evidence="6" id="KW-1185">Reference proteome</keyword>
<dbReference type="GO" id="GO:0015188">
    <property type="term" value="F:L-isoleucine transmembrane transporter activity"/>
    <property type="evidence" value="ECO:0007669"/>
    <property type="project" value="TreeGrafter"/>
</dbReference>
<dbReference type="EMBL" id="NAAD01000012">
    <property type="protein sequence ID" value="ORJ59293.1"/>
    <property type="molecule type" value="Genomic_DNA"/>
</dbReference>
<dbReference type="GO" id="GO:0005886">
    <property type="term" value="C:plasma membrane"/>
    <property type="evidence" value="ECO:0007669"/>
    <property type="project" value="TreeGrafter"/>
</dbReference>
<feature type="domain" description="ABC transporter" evidence="4">
    <location>
        <begin position="8"/>
        <end position="249"/>
    </location>
</feature>
<keyword evidence="1" id="KW-0813">Transport</keyword>
<dbReference type="PANTHER" id="PTHR45772">
    <property type="entry name" value="CONSERVED COMPONENT OF ABC TRANSPORTER FOR NATURAL AMINO ACIDS-RELATED"/>
    <property type="match status" value="1"/>
</dbReference>
<dbReference type="AlphaFoldDB" id="A0A1X0Y2A3"/>
<dbReference type="GO" id="GO:1903805">
    <property type="term" value="P:L-valine import across plasma membrane"/>
    <property type="evidence" value="ECO:0007669"/>
    <property type="project" value="TreeGrafter"/>
</dbReference>
<evidence type="ECO:0000259" key="4">
    <source>
        <dbReference type="PROSITE" id="PS50893"/>
    </source>
</evidence>
<evidence type="ECO:0000256" key="3">
    <source>
        <dbReference type="ARBA" id="ARBA00022840"/>
    </source>
</evidence>
<dbReference type="Proteomes" id="UP000193136">
    <property type="component" value="Unassembled WGS sequence"/>
</dbReference>
<evidence type="ECO:0000256" key="2">
    <source>
        <dbReference type="ARBA" id="ARBA00022741"/>
    </source>
</evidence>
<dbReference type="CDD" id="cd03219">
    <property type="entry name" value="ABC_Mj1267_LivG_branched"/>
    <property type="match status" value="1"/>
</dbReference>
<dbReference type="InterPro" id="IPR027417">
    <property type="entry name" value="P-loop_NTPase"/>
</dbReference>
<dbReference type="GO" id="GO:0015192">
    <property type="term" value="F:L-phenylalanine transmembrane transporter activity"/>
    <property type="evidence" value="ECO:0007669"/>
    <property type="project" value="TreeGrafter"/>
</dbReference>
<dbReference type="InterPro" id="IPR003439">
    <property type="entry name" value="ABC_transporter-like_ATP-bd"/>
</dbReference>
<dbReference type="GO" id="GO:0005524">
    <property type="term" value="F:ATP binding"/>
    <property type="evidence" value="ECO:0007669"/>
    <property type="project" value="UniProtKB-KW"/>
</dbReference>
<sequence length="254" mass="28211">MPMADTILRTDHLSKSFGGLVAASNVSLDFERGQVHAVIGPNGAGKTTLINLLSGDLQPDDGSILFNGKNITRLPPDRISQLGIGRSYQKTNIFNEFSCYENCWVAAQSRLKSSMRFFRPANRLQAVRERAEKALELCGLSHRRDTRAAAMSYGEQRQLEIGMMLATEPELLLLDEPLAGMGREESRRVIELLRRLAAKHTLILIEHDMDAVFAIAEKLTVMVNGRVLETGTVEQIRNSRAVQDVYLGEEEADG</sequence>
<dbReference type="InterPro" id="IPR032823">
    <property type="entry name" value="BCA_ABC_TP_C"/>
</dbReference>
<dbReference type="InterPro" id="IPR051120">
    <property type="entry name" value="ABC_AA/LPS_Transport"/>
</dbReference>
<dbReference type="PROSITE" id="PS50893">
    <property type="entry name" value="ABC_TRANSPORTER_2"/>
    <property type="match status" value="1"/>
</dbReference>
<dbReference type="GO" id="GO:1903806">
    <property type="term" value="P:L-isoleucine import across plasma membrane"/>
    <property type="evidence" value="ECO:0007669"/>
    <property type="project" value="TreeGrafter"/>
</dbReference>
<keyword evidence="3 5" id="KW-0067">ATP-binding</keyword>
<protein>
    <submittedName>
        <fullName evidence="5">ABC transporter ATP-binding protein</fullName>
    </submittedName>
</protein>
<proteinExistence type="predicted"/>
<evidence type="ECO:0000256" key="1">
    <source>
        <dbReference type="ARBA" id="ARBA00022448"/>
    </source>
</evidence>
<dbReference type="Pfam" id="PF00005">
    <property type="entry name" value="ABC_tran"/>
    <property type="match status" value="1"/>
</dbReference>
<dbReference type="SUPFAM" id="SSF52540">
    <property type="entry name" value="P-loop containing nucleoside triphosphate hydrolases"/>
    <property type="match status" value="1"/>
</dbReference>
<dbReference type="PANTHER" id="PTHR45772:SF7">
    <property type="entry name" value="AMINO ACID ABC TRANSPORTER ATP-BINDING PROTEIN"/>
    <property type="match status" value="1"/>
</dbReference>
<comment type="caution">
    <text evidence="5">The sequence shown here is derived from an EMBL/GenBank/DDBJ whole genome shotgun (WGS) entry which is preliminary data.</text>
</comment>
<evidence type="ECO:0000313" key="5">
    <source>
        <dbReference type="EMBL" id="ORJ59293.1"/>
    </source>
</evidence>
<dbReference type="Gene3D" id="3.40.50.300">
    <property type="entry name" value="P-loop containing nucleotide triphosphate hydrolases"/>
    <property type="match status" value="1"/>
</dbReference>
<name>A0A1X0Y2A3_9BACT</name>
<dbReference type="Pfam" id="PF12399">
    <property type="entry name" value="BCA_ABC_TP_C"/>
    <property type="match status" value="1"/>
</dbReference>
<dbReference type="GO" id="GO:0042941">
    <property type="term" value="P:D-alanine transmembrane transport"/>
    <property type="evidence" value="ECO:0007669"/>
    <property type="project" value="TreeGrafter"/>
</dbReference>
<dbReference type="InterPro" id="IPR003593">
    <property type="entry name" value="AAA+_ATPase"/>
</dbReference>
<reference evidence="5 6" key="1">
    <citation type="submission" date="2017-03" db="EMBL/GenBank/DDBJ databases">
        <title>Genome sequence of Geothermobacter sp. EPR-M, Deep-Sea Iron Reducer.</title>
        <authorList>
            <person name="Tully B."/>
            <person name="Savalia P."/>
            <person name="Abuyen K."/>
            <person name="Baughan C."/>
            <person name="Romero E."/>
            <person name="Ronkowski C."/>
            <person name="Torres B."/>
            <person name="Tremblay J."/>
            <person name="Trujillo A."/>
            <person name="Tyler M."/>
            <person name="Perez-Rodriguez I."/>
            <person name="Amend J."/>
        </authorList>
    </citation>
    <scope>NUCLEOTIDE SEQUENCE [LARGE SCALE GENOMIC DNA]</scope>
    <source>
        <strain evidence="5 6">EPR-M</strain>
    </source>
</reference>
<keyword evidence="2" id="KW-0547">Nucleotide-binding</keyword>
<dbReference type="GO" id="GO:0016887">
    <property type="term" value="F:ATP hydrolysis activity"/>
    <property type="evidence" value="ECO:0007669"/>
    <property type="project" value="InterPro"/>
</dbReference>
<accession>A0A1X0Y2A3</accession>
<gene>
    <name evidence="5" type="ORF">B5V00_10385</name>
</gene>
<dbReference type="GO" id="GO:0005304">
    <property type="term" value="F:L-valine transmembrane transporter activity"/>
    <property type="evidence" value="ECO:0007669"/>
    <property type="project" value="TreeGrafter"/>
</dbReference>
<evidence type="ECO:0000313" key="6">
    <source>
        <dbReference type="Proteomes" id="UP000193136"/>
    </source>
</evidence>
<dbReference type="STRING" id="1969733.B5V00_10385"/>
<dbReference type="SMART" id="SM00382">
    <property type="entry name" value="AAA"/>
    <property type="match status" value="1"/>
</dbReference>
<organism evidence="5 6">
    <name type="scientific">Geothermobacter hydrogeniphilus</name>
    <dbReference type="NCBI Taxonomy" id="1969733"/>
    <lineage>
        <taxon>Bacteria</taxon>
        <taxon>Pseudomonadati</taxon>
        <taxon>Thermodesulfobacteriota</taxon>
        <taxon>Desulfuromonadia</taxon>
        <taxon>Desulfuromonadales</taxon>
        <taxon>Geothermobacteraceae</taxon>
        <taxon>Geothermobacter</taxon>
    </lineage>
</organism>